<dbReference type="Proteomes" id="UP000309997">
    <property type="component" value="Unassembled WGS sequence"/>
</dbReference>
<proteinExistence type="predicted"/>
<dbReference type="EMBL" id="RCHU02000008">
    <property type="protein sequence ID" value="KAL3582095.1"/>
    <property type="molecule type" value="Genomic_DNA"/>
</dbReference>
<accession>A0ACC4BTZ5</accession>
<gene>
    <name evidence="1" type="ORF">D5086_016427</name>
</gene>
<keyword evidence="2" id="KW-1185">Reference proteome</keyword>
<comment type="caution">
    <text evidence="1">The sequence shown here is derived from an EMBL/GenBank/DDBJ whole genome shotgun (WGS) entry which is preliminary data.</text>
</comment>
<evidence type="ECO:0000313" key="1">
    <source>
        <dbReference type="EMBL" id="KAL3582095.1"/>
    </source>
</evidence>
<protein>
    <submittedName>
        <fullName evidence="1">Uncharacterized protein</fullName>
    </submittedName>
</protein>
<organism evidence="1 2">
    <name type="scientific">Populus alba</name>
    <name type="common">White poplar</name>
    <dbReference type="NCBI Taxonomy" id="43335"/>
    <lineage>
        <taxon>Eukaryota</taxon>
        <taxon>Viridiplantae</taxon>
        <taxon>Streptophyta</taxon>
        <taxon>Embryophyta</taxon>
        <taxon>Tracheophyta</taxon>
        <taxon>Spermatophyta</taxon>
        <taxon>Magnoliopsida</taxon>
        <taxon>eudicotyledons</taxon>
        <taxon>Gunneridae</taxon>
        <taxon>Pentapetalae</taxon>
        <taxon>rosids</taxon>
        <taxon>fabids</taxon>
        <taxon>Malpighiales</taxon>
        <taxon>Salicaceae</taxon>
        <taxon>Saliceae</taxon>
        <taxon>Populus</taxon>
    </lineage>
</organism>
<name>A0ACC4BTZ5_POPAL</name>
<sequence length="88" mass="10212">MLPAKAFTRMGLIRASPQAIMLPMYKTTVPVTSEQMIRFDPVVFFKPAWFNLHQDLELDSVTEMLDFYSDVLKKRETDDNFDPSHSNV</sequence>
<evidence type="ECO:0000313" key="2">
    <source>
        <dbReference type="Proteomes" id="UP000309997"/>
    </source>
</evidence>
<reference evidence="1 2" key="1">
    <citation type="journal article" date="2024" name="Plant Biotechnol. J.">
        <title>Genome and CRISPR/Cas9 system of a widespread forest tree (Populus alba) in the world.</title>
        <authorList>
            <person name="Liu Y.J."/>
            <person name="Jiang P.F."/>
            <person name="Han X.M."/>
            <person name="Li X.Y."/>
            <person name="Wang H.M."/>
            <person name="Wang Y.J."/>
            <person name="Wang X.X."/>
            <person name="Zeng Q.Y."/>
        </authorList>
    </citation>
    <scope>NUCLEOTIDE SEQUENCE [LARGE SCALE GENOMIC DNA]</scope>
    <source>
        <strain evidence="2">cv. PAL-ZL1</strain>
    </source>
</reference>